<dbReference type="AlphaFoldDB" id="A0A9J2PF66"/>
<accession>A0A9J2PF66</accession>
<proteinExistence type="predicted"/>
<dbReference type="WBParaSite" id="ALUE_0000863001-mRNA-1">
    <property type="protein sequence ID" value="ALUE_0000863001-mRNA-1"/>
    <property type="gene ID" value="ALUE_0000863001"/>
</dbReference>
<reference evidence="2" key="1">
    <citation type="submission" date="2023-03" db="UniProtKB">
        <authorList>
            <consortium name="WormBaseParasite"/>
        </authorList>
    </citation>
    <scope>IDENTIFICATION</scope>
</reference>
<organism evidence="1 2">
    <name type="scientific">Ascaris lumbricoides</name>
    <name type="common">Giant roundworm</name>
    <dbReference type="NCBI Taxonomy" id="6252"/>
    <lineage>
        <taxon>Eukaryota</taxon>
        <taxon>Metazoa</taxon>
        <taxon>Ecdysozoa</taxon>
        <taxon>Nematoda</taxon>
        <taxon>Chromadorea</taxon>
        <taxon>Rhabditida</taxon>
        <taxon>Spirurina</taxon>
        <taxon>Ascaridomorpha</taxon>
        <taxon>Ascaridoidea</taxon>
        <taxon>Ascarididae</taxon>
        <taxon>Ascaris</taxon>
    </lineage>
</organism>
<name>A0A9J2PF66_ASCLU</name>
<dbReference type="Proteomes" id="UP000036681">
    <property type="component" value="Unplaced"/>
</dbReference>
<evidence type="ECO:0000313" key="2">
    <source>
        <dbReference type="WBParaSite" id="ALUE_0000863001-mRNA-1"/>
    </source>
</evidence>
<protein>
    <submittedName>
        <fullName evidence="2">Uncharacterized protein</fullName>
    </submittedName>
</protein>
<evidence type="ECO:0000313" key="1">
    <source>
        <dbReference type="Proteomes" id="UP000036681"/>
    </source>
</evidence>
<keyword evidence="1" id="KW-1185">Reference proteome</keyword>
<sequence>MCPQRRTIQLATCREDEIAKAHDTNALKVVEENVQTYISLRDQTAPFREWEWEIAHVNSSSMSSSKKSFLSYLGLTHVPVPSQGDVKDGSAFIFNMHCSMVCGYFLYAIASS</sequence>